<name>W9V868_9GAMM</name>
<dbReference type="Proteomes" id="UP000019460">
    <property type="component" value="Unassembled WGS sequence"/>
</dbReference>
<comment type="caution">
    <text evidence="1">The sequence shown here is derived from an EMBL/GenBank/DDBJ whole genome shotgun (WGS) entry which is preliminary data.</text>
</comment>
<sequence length="45" mass="5236">MIRLAERANDHSGRQRQNLDVFHRAKVLSIKSSSLDHRLIPDRTP</sequence>
<dbReference type="AlphaFoldDB" id="W9V868"/>
<dbReference type="EMBL" id="AONC01000087">
    <property type="protein sequence ID" value="EXJ12272.1"/>
    <property type="molecule type" value="Genomic_DNA"/>
</dbReference>
<evidence type="ECO:0000313" key="2">
    <source>
        <dbReference type="Proteomes" id="UP000019460"/>
    </source>
</evidence>
<organism evidence="1 2">
    <name type="scientific">Imhoffiella purpurea</name>
    <dbReference type="NCBI Taxonomy" id="1249627"/>
    <lineage>
        <taxon>Bacteria</taxon>
        <taxon>Pseudomonadati</taxon>
        <taxon>Pseudomonadota</taxon>
        <taxon>Gammaproteobacteria</taxon>
        <taxon>Chromatiales</taxon>
        <taxon>Chromatiaceae</taxon>
        <taxon>Imhoffiella</taxon>
    </lineage>
</organism>
<reference evidence="1 2" key="1">
    <citation type="submission" date="2012-11" db="EMBL/GenBank/DDBJ databases">
        <title>Genome assembly of Thiorhodococcus sp. AK35.</title>
        <authorList>
            <person name="Nupur N."/>
            <person name="Khatri I."/>
            <person name="Subramanian S."/>
            <person name="Pinnaka A."/>
        </authorList>
    </citation>
    <scope>NUCLEOTIDE SEQUENCE [LARGE SCALE GENOMIC DNA]</scope>
    <source>
        <strain evidence="1 2">AK35</strain>
    </source>
</reference>
<protein>
    <submittedName>
        <fullName evidence="1">Uncharacterized protein</fullName>
    </submittedName>
</protein>
<evidence type="ECO:0000313" key="1">
    <source>
        <dbReference type="EMBL" id="EXJ12272.1"/>
    </source>
</evidence>
<accession>W9V868</accession>
<gene>
    <name evidence="1" type="ORF">D779_4067</name>
</gene>
<keyword evidence="2" id="KW-1185">Reference proteome</keyword>
<proteinExistence type="predicted"/>